<dbReference type="InterPro" id="IPR029058">
    <property type="entry name" value="AB_hydrolase_fold"/>
</dbReference>
<dbReference type="InterPro" id="IPR022742">
    <property type="entry name" value="Hydrolase_4"/>
</dbReference>
<dbReference type="Pfam" id="PF12146">
    <property type="entry name" value="Hydrolase_4"/>
    <property type="match status" value="1"/>
</dbReference>
<dbReference type="PANTHER" id="PTHR43358:SF4">
    <property type="entry name" value="ALPHA_BETA HYDROLASE FOLD-1 DOMAIN-CONTAINING PROTEIN"/>
    <property type="match status" value="1"/>
</dbReference>
<evidence type="ECO:0000313" key="2">
    <source>
        <dbReference type="EMBL" id="AVN64664.1"/>
    </source>
</evidence>
<dbReference type="AlphaFoldDB" id="A0A2R3P851"/>
<feature type="domain" description="Serine aminopeptidase S33" evidence="1">
    <location>
        <begin position="106"/>
        <end position="200"/>
    </location>
</feature>
<dbReference type="Gene3D" id="3.40.50.1820">
    <property type="entry name" value="alpha/beta hydrolase"/>
    <property type="match status" value="1"/>
</dbReference>
<evidence type="ECO:0000259" key="1">
    <source>
        <dbReference type="Pfam" id="PF12146"/>
    </source>
</evidence>
<proteinExistence type="predicted"/>
<dbReference type="InterPro" id="IPR052920">
    <property type="entry name" value="DNA-binding_regulatory"/>
</dbReference>
<dbReference type="GO" id="GO:0016787">
    <property type="term" value="F:hydrolase activity"/>
    <property type="evidence" value="ECO:0007669"/>
    <property type="project" value="UniProtKB-KW"/>
</dbReference>
<dbReference type="SUPFAM" id="SSF53474">
    <property type="entry name" value="alpha/beta-Hydrolases"/>
    <property type="match status" value="1"/>
</dbReference>
<dbReference type="Proteomes" id="UP000239216">
    <property type="component" value="Chromosome"/>
</dbReference>
<evidence type="ECO:0000313" key="3">
    <source>
        <dbReference type="Proteomes" id="UP000239216"/>
    </source>
</evidence>
<reference evidence="2 3" key="1">
    <citation type="submission" date="2017-07" db="EMBL/GenBank/DDBJ databases">
        <title>Comparative genomic analysis of Mesoplasma florum.</title>
        <authorList>
            <person name="Baby V."/>
            <person name="Lachance J.-C."/>
            <person name="Gagnon J."/>
            <person name="Lucier J.-F."/>
            <person name="Matteau D."/>
            <person name="Knight T.F."/>
            <person name="Rodrigue S."/>
        </authorList>
    </citation>
    <scope>NUCLEOTIDE SEQUENCE [LARGE SCALE GENOMIC DNA]</scope>
    <source>
        <strain evidence="2 3">CnuA-2</strain>
    </source>
</reference>
<keyword evidence="2" id="KW-0378">Hydrolase</keyword>
<protein>
    <submittedName>
        <fullName evidence="2">Alpha/beta hydrolase</fullName>
    </submittedName>
</protein>
<dbReference type="EMBL" id="CP022513">
    <property type="protein sequence ID" value="AVN64664.1"/>
    <property type="molecule type" value="Genomic_DNA"/>
</dbReference>
<name>A0A2R3P851_MESFO</name>
<dbReference type="PANTHER" id="PTHR43358">
    <property type="entry name" value="ALPHA/BETA-HYDROLASE"/>
    <property type="match status" value="1"/>
</dbReference>
<sequence length="340" mass="39949">MRFTLKKINKYKYSLKTVLMTLLQIKSIKKNSSSHFFDYKNFCYNYYRDGFTKEGIKVNSLDIYYDDLKNKSLNYLSDTFDDKSIEEFDLFNSNGKISCLVAKNANSKKWVIGLHGWTENKFLALRLVHHFWKQGYNILTFDAFAHGLSYGEKTDIGYSSISMLETVVEHLKNKEQADSIGLIGNSMGASTSILFVQKSKFRSKINWVVADCGFSNIKLQYRYYIENNLYHIPWWKIGFLFTHKFSKETKTNQGKYNLLLNMRKAKCNPIFFVHSKGDTFIPYEMSQIMYEKKIKFEKVKISKIWTPEGSEHVNTIGTYNDDYILKTINFARKWEGNEIK</sequence>
<gene>
    <name evidence="2" type="ORF">CG003_03315</name>
</gene>
<accession>A0A2R3P851</accession>
<organism evidence="2 3">
    <name type="scientific">Mesoplasma florum</name>
    <name type="common">Acholeplasma florum</name>
    <dbReference type="NCBI Taxonomy" id="2151"/>
    <lineage>
        <taxon>Bacteria</taxon>
        <taxon>Bacillati</taxon>
        <taxon>Mycoplasmatota</taxon>
        <taxon>Mollicutes</taxon>
        <taxon>Entomoplasmatales</taxon>
        <taxon>Entomoplasmataceae</taxon>
        <taxon>Mesoplasma</taxon>
    </lineage>
</organism>